<dbReference type="InterPro" id="IPR013785">
    <property type="entry name" value="Aldolase_TIM"/>
</dbReference>
<feature type="domain" description="Radical SAM core" evidence="8">
    <location>
        <begin position="1"/>
        <end position="226"/>
    </location>
</feature>
<dbReference type="InterPro" id="IPR007197">
    <property type="entry name" value="rSAM"/>
</dbReference>
<dbReference type="InterPro" id="IPR047207">
    <property type="entry name" value="SPASM_anSME"/>
</dbReference>
<dbReference type="CDD" id="cd21120">
    <property type="entry name" value="SPASM_anSME"/>
    <property type="match status" value="1"/>
</dbReference>
<evidence type="ECO:0000256" key="6">
    <source>
        <dbReference type="ARBA" id="ARBA00023014"/>
    </source>
</evidence>
<keyword evidence="5" id="KW-0408">Iron</keyword>
<dbReference type="GO" id="GO:0051539">
    <property type="term" value="F:4 iron, 4 sulfur cluster binding"/>
    <property type="evidence" value="ECO:0007669"/>
    <property type="project" value="UniProtKB-KW"/>
</dbReference>
<reference evidence="9 10" key="1">
    <citation type="journal article" date="2013" name="Genome Announc.">
        <title>Complete Genome Sequence of the Porcine Strain Brachyspira pilosicoli P43/6/78(T.).</title>
        <authorList>
            <person name="Lin C."/>
            <person name="den Bakker H.C."/>
            <person name="Suzuki H."/>
            <person name="Lefebure T."/>
            <person name="Ponnala L."/>
            <person name="Sun Q."/>
            <person name="Stanhope M.J."/>
            <person name="Wiedmann M."/>
            <person name="Duhamel G.E."/>
        </authorList>
    </citation>
    <scope>NUCLEOTIDE SEQUENCE [LARGE SCALE GENOMIC DNA]</scope>
    <source>
        <strain evidence="9 10">P43/6/78</strain>
    </source>
</reference>
<dbReference type="Gene3D" id="3.20.20.70">
    <property type="entry name" value="Aldolase class I"/>
    <property type="match status" value="1"/>
</dbReference>
<dbReference type="KEGG" id="bpip:BPP43_10810"/>
<dbReference type="EMBL" id="CP002873">
    <property type="protein sequence ID" value="AGA67326.1"/>
    <property type="molecule type" value="Genomic_DNA"/>
</dbReference>
<dbReference type="CDD" id="cd01335">
    <property type="entry name" value="Radical_SAM"/>
    <property type="match status" value="1"/>
</dbReference>
<keyword evidence="4" id="KW-0479">Metal-binding</keyword>
<evidence type="ECO:0000256" key="7">
    <source>
        <dbReference type="ARBA" id="ARBA00023601"/>
    </source>
</evidence>
<dbReference type="SFLD" id="SFLDG01384">
    <property type="entry name" value="thioether_bond_formation_requi"/>
    <property type="match status" value="1"/>
</dbReference>
<dbReference type="AlphaFoldDB" id="A0A3B6VNA5"/>
<dbReference type="SFLD" id="SFLDG01072">
    <property type="entry name" value="dehydrogenase_like"/>
    <property type="match status" value="1"/>
</dbReference>
<dbReference type="SFLD" id="SFLDS00029">
    <property type="entry name" value="Radical_SAM"/>
    <property type="match status" value="1"/>
</dbReference>
<organism evidence="9 10">
    <name type="scientific">Brachyspira pilosicoli P43/6/78</name>
    <dbReference type="NCBI Taxonomy" id="1042417"/>
    <lineage>
        <taxon>Bacteria</taxon>
        <taxon>Pseudomonadati</taxon>
        <taxon>Spirochaetota</taxon>
        <taxon>Spirochaetia</taxon>
        <taxon>Brachyspirales</taxon>
        <taxon>Brachyspiraceae</taxon>
        <taxon>Brachyspira</taxon>
    </lineage>
</organism>
<dbReference type="InterPro" id="IPR034491">
    <property type="entry name" value="Anaerob_Ser_sulfatase-maturase"/>
</dbReference>
<dbReference type="SFLD" id="SFLDG01067">
    <property type="entry name" value="SPASM/twitch_domain_containing"/>
    <property type="match status" value="1"/>
</dbReference>
<evidence type="ECO:0000256" key="1">
    <source>
        <dbReference type="ARBA" id="ARBA00001966"/>
    </source>
</evidence>
<evidence type="ECO:0000256" key="5">
    <source>
        <dbReference type="ARBA" id="ARBA00023004"/>
    </source>
</evidence>
<dbReference type="InterPro" id="IPR058240">
    <property type="entry name" value="rSAM_sf"/>
</dbReference>
<keyword evidence="6" id="KW-0411">Iron-sulfur</keyword>
<dbReference type="RefSeq" id="WP_015274880.1">
    <property type="nucleotide sequence ID" value="NC_019908.1"/>
</dbReference>
<gene>
    <name evidence="9" type="ORF">BPP43_10810</name>
</gene>
<dbReference type="NCBIfam" id="TIGR03942">
    <property type="entry name" value="sulfatase_rSAM"/>
    <property type="match status" value="1"/>
</dbReference>
<evidence type="ECO:0000313" key="10">
    <source>
        <dbReference type="Proteomes" id="UP000010793"/>
    </source>
</evidence>
<dbReference type="NCBIfam" id="TIGR04085">
    <property type="entry name" value="rSAM_more_4Fe4S"/>
    <property type="match status" value="1"/>
</dbReference>
<dbReference type="Pfam" id="PF13186">
    <property type="entry name" value="SPASM"/>
    <property type="match status" value="1"/>
</dbReference>
<evidence type="ECO:0000256" key="4">
    <source>
        <dbReference type="ARBA" id="ARBA00022723"/>
    </source>
</evidence>
<evidence type="ECO:0000256" key="3">
    <source>
        <dbReference type="ARBA" id="ARBA00022691"/>
    </source>
</evidence>
<dbReference type="PANTHER" id="PTHR43273:SF3">
    <property type="entry name" value="ANAEROBIC SULFATASE-MATURATING ENZYME HOMOLOG ASLB-RELATED"/>
    <property type="match status" value="1"/>
</dbReference>
<protein>
    <submittedName>
        <fullName evidence="9">Arylsulfatase activating protein AslB</fullName>
    </submittedName>
</protein>
<dbReference type="SFLD" id="SFLDF00285">
    <property type="entry name" value="anaerobic_Ser-type_sulfatase-m"/>
    <property type="match status" value="1"/>
</dbReference>
<keyword evidence="10" id="KW-1185">Reference proteome</keyword>
<evidence type="ECO:0000259" key="8">
    <source>
        <dbReference type="PROSITE" id="PS51918"/>
    </source>
</evidence>
<dbReference type="SUPFAM" id="SSF102114">
    <property type="entry name" value="Radical SAM enzymes"/>
    <property type="match status" value="1"/>
</dbReference>
<comment type="cofactor">
    <cofactor evidence="1">
        <name>[4Fe-4S] cluster</name>
        <dbReference type="ChEBI" id="CHEBI:49883"/>
    </cofactor>
</comment>
<dbReference type="GO" id="GO:0016491">
    <property type="term" value="F:oxidoreductase activity"/>
    <property type="evidence" value="ECO:0007669"/>
    <property type="project" value="InterPro"/>
</dbReference>
<comment type="similarity">
    <text evidence="7">Belongs to the radical SAM superfamily. Anaerobic sulfatase-maturating enzyme family.</text>
</comment>
<dbReference type="SFLD" id="SFLDG01386">
    <property type="entry name" value="main_SPASM_domain-containing"/>
    <property type="match status" value="1"/>
</dbReference>
<dbReference type="GO" id="GO:0046872">
    <property type="term" value="F:metal ion binding"/>
    <property type="evidence" value="ECO:0007669"/>
    <property type="project" value="UniProtKB-KW"/>
</dbReference>
<dbReference type="InterPro" id="IPR023885">
    <property type="entry name" value="4Fe4S-binding_SPASM_dom"/>
</dbReference>
<name>A0A3B6VNA5_BRAPL</name>
<dbReference type="PANTHER" id="PTHR43273">
    <property type="entry name" value="ANAEROBIC SULFATASE-MATURATING ENZYME HOMOLOG ASLB-RELATED"/>
    <property type="match status" value="1"/>
</dbReference>
<keyword evidence="2" id="KW-0004">4Fe-4S</keyword>
<dbReference type="Pfam" id="PF04055">
    <property type="entry name" value="Radical_SAM"/>
    <property type="match status" value="1"/>
</dbReference>
<accession>A0A3B6VNA5</accession>
<evidence type="ECO:0000313" key="9">
    <source>
        <dbReference type="EMBL" id="AGA67326.1"/>
    </source>
</evidence>
<dbReference type="InterPro" id="IPR023867">
    <property type="entry name" value="Sulphatase_maturase_rSAM"/>
</dbReference>
<proteinExistence type="inferred from homology"/>
<sequence length="411" mass="48234">MNRGYHLMAKPFGPICNIKCEYCFYLEKKSLFQENEKYKMSYEVLENYIKKYIETQDIPEISFVWQGGEPMLASLDFYKDVVKLQKKYSGNKKITNSLQTNGLLIDDDWCKFLKENNFLVGLSLDGNKDIHDKYRKDILGNGTFDRVFNSLKLLQDYNIDFNVLSSVSKYSSKYPLEIYNFFKENKIKYIQFSPIVERLPDEEAKKLSLTHSIPNSSSNEKVTDYSVEPESYGDFLISIFDEWVKKDVGEIFVMNFEWALTSWLGLENTICLFTKECSGCTVVEHNGDIYSCDHYVYPDYKIGNIITDNPRSIIDSDKQKTFGLKKNNLPKNCLRCDCLFACQGECPKNRFDKFYDGEEGKNYLCEGYKKYFYHIHPYMKAMRELLENNIDIREIMRIKESPIVIVKNNKL</sequence>
<dbReference type="PROSITE" id="PS51918">
    <property type="entry name" value="RADICAL_SAM"/>
    <property type="match status" value="1"/>
</dbReference>
<evidence type="ECO:0000256" key="2">
    <source>
        <dbReference type="ARBA" id="ARBA00022485"/>
    </source>
</evidence>
<keyword evidence="3" id="KW-0949">S-adenosyl-L-methionine</keyword>
<dbReference type="Proteomes" id="UP000010793">
    <property type="component" value="Chromosome"/>
</dbReference>